<name>A0A892ZNH5_9NEIS</name>
<feature type="domain" description="Glucose-methanol-choline oxidoreductase C-terminal" evidence="6">
    <location>
        <begin position="390"/>
        <end position="452"/>
    </location>
</feature>
<evidence type="ECO:0000256" key="3">
    <source>
        <dbReference type="ARBA" id="ARBA00022827"/>
    </source>
</evidence>
<dbReference type="PANTHER" id="PTHR46056:SF12">
    <property type="entry name" value="LONG-CHAIN-ALCOHOL OXIDASE"/>
    <property type="match status" value="1"/>
</dbReference>
<dbReference type="Gene3D" id="3.50.50.60">
    <property type="entry name" value="FAD/NAD(P)-binding domain"/>
    <property type="match status" value="3"/>
</dbReference>
<evidence type="ECO:0000256" key="4">
    <source>
        <dbReference type="ARBA" id="ARBA00023002"/>
    </source>
</evidence>
<keyword evidence="2" id="KW-0285">Flavoprotein</keyword>
<dbReference type="GO" id="GO:0050660">
    <property type="term" value="F:flavin adenine dinucleotide binding"/>
    <property type="evidence" value="ECO:0007669"/>
    <property type="project" value="InterPro"/>
</dbReference>
<dbReference type="GO" id="GO:0016614">
    <property type="term" value="F:oxidoreductase activity, acting on CH-OH group of donors"/>
    <property type="evidence" value="ECO:0007669"/>
    <property type="project" value="InterPro"/>
</dbReference>
<dbReference type="Proteomes" id="UP000653156">
    <property type="component" value="Chromosome"/>
</dbReference>
<accession>A0A892ZNH5</accession>
<dbReference type="Pfam" id="PF00732">
    <property type="entry name" value="GMC_oxred_N"/>
    <property type="match status" value="1"/>
</dbReference>
<keyword evidence="8" id="KW-1185">Reference proteome</keyword>
<dbReference type="PANTHER" id="PTHR46056">
    <property type="entry name" value="LONG-CHAIN-ALCOHOL OXIDASE"/>
    <property type="match status" value="1"/>
</dbReference>
<keyword evidence="3" id="KW-0274">FAD</keyword>
<evidence type="ECO:0000313" key="8">
    <source>
        <dbReference type="Proteomes" id="UP000653156"/>
    </source>
</evidence>
<evidence type="ECO:0000313" key="7">
    <source>
        <dbReference type="EMBL" id="QRQ82389.1"/>
    </source>
</evidence>
<protein>
    <submittedName>
        <fullName evidence="7">GMC family oxidoreductase</fullName>
    </submittedName>
</protein>
<evidence type="ECO:0000256" key="1">
    <source>
        <dbReference type="ARBA" id="ARBA00010790"/>
    </source>
</evidence>
<evidence type="ECO:0000259" key="6">
    <source>
        <dbReference type="Pfam" id="PF05199"/>
    </source>
</evidence>
<keyword evidence="4" id="KW-0560">Oxidoreductase</keyword>
<proteinExistence type="inferred from homology"/>
<evidence type="ECO:0000259" key="5">
    <source>
        <dbReference type="Pfam" id="PF00732"/>
    </source>
</evidence>
<organism evidence="7 8">
    <name type="scientific">Paralysiella testudinis</name>
    <dbReference type="NCBI Taxonomy" id="2809020"/>
    <lineage>
        <taxon>Bacteria</taxon>
        <taxon>Pseudomonadati</taxon>
        <taxon>Pseudomonadota</taxon>
        <taxon>Betaproteobacteria</taxon>
        <taxon>Neisseriales</taxon>
        <taxon>Neisseriaceae</taxon>
        <taxon>Paralysiella</taxon>
    </lineage>
</organism>
<comment type="similarity">
    <text evidence="1">Belongs to the GMC oxidoreductase family.</text>
</comment>
<dbReference type="AlphaFoldDB" id="A0A892ZNH5"/>
<dbReference type="EMBL" id="CP069798">
    <property type="protein sequence ID" value="QRQ82389.1"/>
    <property type="molecule type" value="Genomic_DNA"/>
</dbReference>
<gene>
    <name evidence="7" type="ORF">JQU52_02980</name>
</gene>
<sequence length="466" mass="50330">MNPVYDYLIVGSGAGGGVTAYVLAAAGAKVLLLEAGKRFSGNTYPKDEMRAGAQLMWGGGTDMTTDAATVLLRGKVLGGGTVVNQALLDRFDNLAWADFKADSGVSFFDNAAMADHYDAVETHLALHTFHDRSRWNRNAALYVAGFEKAGYQWQPLRRGQGDCGHGNDCMMCLGGCPRDAKQSMAVTFIKEAEAHGLTVRTGFQAAQVVTGADFVTVFGHENGVPQSHYARHCILAAGALGSTELMLKSQWQRRLPALGQHFYCHPQWMSTAFMDEPVDAHKGAFQAVKSADPRFRQNRFKLENVFAGPVAMALLNHRQMGAAHQHYMRRYRHMMCIEVALRDQTPGQISLNRQGRLAVTKSLRQADLDNATKGRGVVAEIFAAVGAKETMASDIRVGLHLMGGARMGQQAATSVVNEGFQVHGMPRVYVADGSLFPNAPGINPSLSIMALAHRAAHSILAQTAGA</sequence>
<dbReference type="Pfam" id="PF05199">
    <property type="entry name" value="GMC_oxred_C"/>
    <property type="match status" value="1"/>
</dbReference>
<dbReference type="InterPro" id="IPR007867">
    <property type="entry name" value="GMC_OxRtase_C"/>
</dbReference>
<dbReference type="SUPFAM" id="SSF51905">
    <property type="entry name" value="FAD/NAD(P)-binding domain"/>
    <property type="match status" value="1"/>
</dbReference>
<evidence type="ECO:0000256" key="2">
    <source>
        <dbReference type="ARBA" id="ARBA00022630"/>
    </source>
</evidence>
<dbReference type="InterPro" id="IPR000172">
    <property type="entry name" value="GMC_OxRdtase_N"/>
</dbReference>
<feature type="domain" description="Glucose-methanol-choline oxidoreductase N-terminal" evidence="5">
    <location>
        <begin position="54"/>
        <end position="266"/>
    </location>
</feature>
<reference evidence="7" key="1">
    <citation type="submission" date="2021-02" db="EMBL/GenBank/DDBJ databases">
        <title>Neisseriaceae sp. 26B isolated from the cloaca of a Common Toad-headed Turtle (Mesoclemmys nasuta).</title>
        <authorList>
            <person name="Spergser J."/>
            <person name="Busse H.-J."/>
        </authorList>
    </citation>
    <scope>NUCLEOTIDE SEQUENCE</scope>
    <source>
        <strain evidence="7">26B</strain>
    </source>
</reference>
<dbReference type="InterPro" id="IPR036188">
    <property type="entry name" value="FAD/NAD-bd_sf"/>
</dbReference>
<dbReference type="Pfam" id="PF13450">
    <property type="entry name" value="NAD_binding_8"/>
    <property type="match status" value="1"/>
</dbReference>
<dbReference type="RefSeq" id="WP_230339673.1">
    <property type="nucleotide sequence ID" value="NZ_CP069798.1"/>
</dbReference>
<dbReference type="KEGG" id="ptes:JQU52_02980"/>